<dbReference type="EMBL" id="GBXM01107760">
    <property type="protein sequence ID" value="JAH00817.1"/>
    <property type="molecule type" value="Transcribed_RNA"/>
</dbReference>
<name>A0A0E9P977_ANGAN</name>
<reference evidence="1" key="1">
    <citation type="submission" date="2014-11" db="EMBL/GenBank/DDBJ databases">
        <authorList>
            <person name="Amaro Gonzalez C."/>
        </authorList>
    </citation>
    <scope>NUCLEOTIDE SEQUENCE</scope>
</reference>
<organism evidence="1">
    <name type="scientific">Anguilla anguilla</name>
    <name type="common">European freshwater eel</name>
    <name type="synonym">Muraena anguilla</name>
    <dbReference type="NCBI Taxonomy" id="7936"/>
    <lineage>
        <taxon>Eukaryota</taxon>
        <taxon>Metazoa</taxon>
        <taxon>Chordata</taxon>
        <taxon>Craniata</taxon>
        <taxon>Vertebrata</taxon>
        <taxon>Euteleostomi</taxon>
        <taxon>Actinopterygii</taxon>
        <taxon>Neopterygii</taxon>
        <taxon>Teleostei</taxon>
        <taxon>Anguilliformes</taxon>
        <taxon>Anguillidae</taxon>
        <taxon>Anguilla</taxon>
    </lineage>
</organism>
<reference evidence="1" key="2">
    <citation type="journal article" date="2015" name="Fish Shellfish Immunol.">
        <title>Early steps in the European eel (Anguilla anguilla)-Vibrio vulnificus interaction in the gills: Role of the RtxA13 toxin.</title>
        <authorList>
            <person name="Callol A."/>
            <person name="Pajuelo D."/>
            <person name="Ebbesson L."/>
            <person name="Teles M."/>
            <person name="MacKenzie S."/>
            <person name="Amaro C."/>
        </authorList>
    </citation>
    <scope>NUCLEOTIDE SEQUENCE</scope>
</reference>
<sequence length="52" mass="6216">MYLLLQIVWSKKPRKMLEAYHKQAPLKHCGMAMILSRKMRASRRSQTPMELQ</sequence>
<evidence type="ECO:0000313" key="1">
    <source>
        <dbReference type="EMBL" id="JAH00817.1"/>
    </source>
</evidence>
<proteinExistence type="predicted"/>
<dbReference type="AlphaFoldDB" id="A0A0E9P977"/>
<accession>A0A0E9P977</accession>
<protein>
    <submittedName>
        <fullName evidence="1">Uncharacterized protein</fullName>
    </submittedName>
</protein>